<organism evidence="6 7">
    <name type="scientific">Saccharophagus degradans</name>
    <dbReference type="NCBI Taxonomy" id="86304"/>
    <lineage>
        <taxon>Bacteria</taxon>
        <taxon>Pseudomonadati</taxon>
        <taxon>Pseudomonadota</taxon>
        <taxon>Gammaproteobacteria</taxon>
        <taxon>Cellvibrionales</taxon>
        <taxon>Cellvibrionaceae</taxon>
        <taxon>Saccharophagus</taxon>
    </lineage>
</organism>
<keyword evidence="1" id="KW-0805">Transcription regulation</keyword>
<dbReference type="SUPFAM" id="SSF46689">
    <property type="entry name" value="Homeodomain-like"/>
    <property type="match status" value="1"/>
</dbReference>
<dbReference type="InterPro" id="IPR018060">
    <property type="entry name" value="HTH_AraC"/>
</dbReference>
<dbReference type="AlphaFoldDB" id="A0AAW7X2S2"/>
<sequence length="392" mass="45397">MDVVLFNTHDVVLLFTFLQCIVLAFILYKPQKERAVSNVFLLAFLLSNAVIPFELLIHFGAAFRPWAIDHLPNWFFVFEFGYWLQGPFLLWYLRSVLYKTIRVPLSDAFYFVPFVLFLLHQVIGYHILSTDEKISIQQSFKLHTESFSIYYITLMRELLRVYFGVLCLLELKNYLKVTSQKHIVADTSDVLWLRIVVYGFLGVWGWSVLVVAMLICNVQFFWHLPVGTMGIMANYVTCGILCGLVVVVGRKARVVENLEPVSSSQPKQHTGVTINLEYVEQLEKLMHEDKLYLESSLTLEVLAGKLSISPRTLSTVINRHYGCNFFEFINDFRIEDAKKRMVDPARSGATMLDIMYEVGFNSKATFNSFFKKHEGMTPREYRKKNTQVKEPA</sequence>
<protein>
    <submittedName>
        <fullName evidence="6">Helix-turn-helix domain-containing protein</fullName>
    </submittedName>
</protein>
<dbReference type="SMART" id="SM00342">
    <property type="entry name" value="HTH_ARAC"/>
    <property type="match status" value="1"/>
</dbReference>
<dbReference type="PANTHER" id="PTHR43280">
    <property type="entry name" value="ARAC-FAMILY TRANSCRIPTIONAL REGULATOR"/>
    <property type="match status" value="1"/>
</dbReference>
<dbReference type="GO" id="GO:0003700">
    <property type="term" value="F:DNA-binding transcription factor activity"/>
    <property type="evidence" value="ECO:0007669"/>
    <property type="project" value="InterPro"/>
</dbReference>
<feature type="transmembrane region" description="Helical" evidence="4">
    <location>
        <begin position="40"/>
        <end position="62"/>
    </location>
</feature>
<dbReference type="Proteomes" id="UP001169760">
    <property type="component" value="Unassembled WGS sequence"/>
</dbReference>
<dbReference type="InterPro" id="IPR020449">
    <property type="entry name" value="Tscrpt_reg_AraC-type_HTH"/>
</dbReference>
<feature type="transmembrane region" description="Helical" evidence="4">
    <location>
        <begin position="148"/>
        <end position="171"/>
    </location>
</feature>
<feature type="transmembrane region" description="Helical" evidence="4">
    <location>
        <begin position="221"/>
        <end position="248"/>
    </location>
</feature>
<feature type="domain" description="HTH araC/xylS-type" evidence="5">
    <location>
        <begin position="283"/>
        <end position="384"/>
    </location>
</feature>
<dbReference type="RefSeq" id="WP_303490038.1">
    <property type="nucleotide sequence ID" value="NZ_JAUOPB010000001.1"/>
</dbReference>
<evidence type="ECO:0000256" key="1">
    <source>
        <dbReference type="ARBA" id="ARBA00023015"/>
    </source>
</evidence>
<evidence type="ECO:0000256" key="2">
    <source>
        <dbReference type="ARBA" id="ARBA00023125"/>
    </source>
</evidence>
<keyword evidence="4" id="KW-0812">Transmembrane</keyword>
<evidence type="ECO:0000313" key="7">
    <source>
        <dbReference type="Proteomes" id="UP001169760"/>
    </source>
</evidence>
<dbReference type="GO" id="GO:0043565">
    <property type="term" value="F:sequence-specific DNA binding"/>
    <property type="evidence" value="ECO:0007669"/>
    <property type="project" value="InterPro"/>
</dbReference>
<comment type="caution">
    <text evidence="6">The sequence shown here is derived from an EMBL/GenBank/DDBJ whole genome shotgun (WGS) entry which is preliminary data.</text>
</comment>
<proteinExistence type="predicted"/>
<keyword evidence="4" id="KW-1133">Transmembrane helix</keyword>
<dbReference type="Gene3D" id="1.10.10.60">
    <property type="entry name" value="Homeodomain-like"/>
    <property type="match status" value="2"/>
</dbReference>
<evidence type="ECO:0000259" key="5">
    <source>
        <dbReference type="PROSITE" id="PS01124"/>
    </source>
</evidence>
<evidence type="ECO:0000256" key="3">
    <source>
        <dbReference type="ARBA" id="ARBA00023163"/>
    </source>
</evidence>
<dbReference type="Pfam" id="PF12833">
    <property type="entry name" value="HTH_18"/>
    <property type="match status" value="1"/>
</dbReference>
<dbReference type="PROSITE" id="PS01124">
    <property type="entry name" value="HTH_ARAC_FAMILY_2"/>
    <property type="match status" value="1"/>
</dbReference>
<feature type="transmembrane region" description="Helical" evidence="4">
    <location>
        <begin position="105"/>
        <end position="128"/>
    </location>
</feature>
<keyword evidence="3" id="KW-0804">Transcription</keyword>
<dbReference type="EMBL" id="JAUOPB010000001">
    <property type="protein sequence ID" value="MDO6420916.1"/>
    <property type="molecule type" value="Genomic_DNA"/>
</dbReference>
<gene>
    <name evidence="6" type="ORF">Q4521_00370</name>
</gene>
<keyword evidence="2" id="KW-0238">DNA-binding</keyword>
<keyword evidence="4" id="KW-0472">Membrane</keyword>
<reference evidence="6" key="1">
    <citation type="submission" date="2023-07" db="EMBL/GenBank/DDBJ databases">
        <title>Genome content predicts the carbon catabolic preferences of heterotrophic bacteria.</title>
        <authorList>
            <person name="Gralka M."/>
        </authorList>
    </citation>
    <scope>NUCLEOTIDE SEQUENCE</scope>
    <source>
        <strain evidence="6">I3M17_2</strain>
    </source>
</reference>
<feature type="transmembrane region" description="Helical" evidence="4">
    <location>
        <begin position="191"/>
        <end position="215"/>
    </location>
</feature>
<evidence type="ECO:0000313" key="6">
    <source>
        <dbReference type="EMBL" id="MDO6420916.1"/>
    </source>
</evidence>
<name>A0AAW7X2S2_9GAMM</name>
<evidence type="ECO:0000256" key="4">
    <source>
        <dbReference type="SAM" id="Phobius"/>
    </source>
</evidence>
<accession>A0AAW7X2S2</accession>
<feature type="transmembrane region" description="Helical" evidence="4">
    <location>
        <begin position="74"/>
        <end position="93"/>
    </location>
</feature>
<dbReference type="InterPro" id="IPR009057">
    <property type="entry name" value="Homeodomain-like_sf"/>
</dbReference>
<dbReference type="PRINTS" id="PR00032">
    <property type="entry name" value="HTHARAC"/>
</dbReference>
<dbReference type="PANTHER" id="PTHR43280:SF29">
    <property type="entry name" value="ARAC-FAMILY TRANSCRIPTIONAL REGULATOR"/>
    <property type="match status" value="1"/>
</dbReference>
<feature type="transmembrane region" description="Helical" evidence="4">
    <location>
        <begin position="12"/>
        <end position="28"/>
    </location>
</feature>